<keyword evidence="2" id="KW-1185">Reference proteome</keyword>
<organism evidence="1 2">
    <name type="scientific">Methanospirillum purgamenti</name>
    <dbReference type="NCBI Taxonomy" id="2834276"/>
    <lineage>
        <taxon>Archaea</taxon>
        <taxon>Methanobacteriati</taxon>
        <taxon>Methanobacteriota</taxon>
        <taxon>Stenosarchaea group</taxon>
        <taxon>Methanomicrobia</taxon>
        <taxon>Methanomicrobiales</taxon>
        <taxon>Methanospirillaceae</taxon>
        <taxon>Methanospirillum</taxon>
    </lineage>
</organism>
<dbReference type="Gene3D" id="2.160.10.10">
    <property type="entry name" value="Hexapeptide repeat proteins"/>
    <property type="match status" value="1"/>
</dbReference>
<sequence length="289" mass="32373">MMILSELEDFSYCIHRNGEFNRIGSLYSNTHNRIVPITNIDELELLKTKKEITGVIITPELIDHVPLNFGIIVTKTPLIVSLEIHNSLEQNEYDSQFPTIIHKTAKIHPTADIDPHGVIIEYKSKIDAYVRIHKGVIIGKNVRIGSNTTIGSIPNPDNENPDTLSYLVHGKVIIEDKARIHANVTIERPYYSEETRIGQECHIDSQTKICQGTIISKSTLIAAIVTIGSYVMIGEGCWVGPRCSIKPGVKIGKSCHITLGSRVEKTISPEMIVKDNWAIKRERFKGFIP</sequence>
<evidence type="ECO:0008006" key="3">
    <source>
        <dbReference type="Google" id="ProtNLM"/>
    </source>
</evidence>
<dbReference type="EMBL" id="CP075546">
    <property type="protein sequence ID" value="QVV89139.1"/>
    <property type="molecule type" value="Genomic_DNA"/>
</dbReference>
<accession>A0A8E7B1H8</accession>
<reference evidence="1 2" key="1">
    <citation type="submission" date="2021-05" db="EMBL/GenBank/DDBJ databases">
        <title>A novel Methanospirillum isolate from a pyrite-forming mixed culture.</title>
        <authorList>
            <person name="Bunk B."/>
            <person name="Sproer C."/>
            <person name="Spring S."/>
            <person name="Pester M."/>
        </authorList>
    </citation>
    <scope>NUCLEOTIDE SEQUENCE [LARGE SCALE GENOMIC DNA]</scope>
    <source>
        <strain evidence="1 2">J.3.6.1-F.2.7.3</strain>
    </source>
</reference>
<dbReference type="GeneID" id="65095713"/>
<dbReference type="InterPro" id="IPR001451">
    <property type="entry name" value="Hexapep"/>
</dbReference>
<evidence type="ECO:0000313" key="1">
    <source>
        <dbReference type="EMBL" id="QVV89139.1"/>
    </source>
</evidence>
<dbReference type="AlphaFoldDB" id="A0A8E7B1H8"/>
<proteinExistence type="predicted"/>
<protein>
    <recommendedName>
        <fullName evidence="3">UDP-3-O-(3-hydroxymyristoyl)glucosamine N-acyltransferase</fullName>
    </recommendedName>
</protein>
<dbReference type="InterPro" id="IPR050179">
    <property type="entry name" value="Trans_hexapeptide_repeat"/>
</dbReference>
<dbReference type="InterPro" id="IPR011004">
    <property type="entry name" value="Trimer_LpxA-like_sf"/>
</dbReference>
<dbReference type="SUPFAM" id="SSF51161">
    <property type="entry name" value="Trimeric LpxA-like enzymes"/>
    <property type="match status" value="1"/>
</dbReference>
<name>A0A8E7B1H8_9EURY</name>
<gene>
    <name evidence="1" type="ORF">KHC33_00975</name>
</gene>
<dbReference type="PANTHER" id="PTHR43300">
    <property type="entry name" value="ACETYLTRANSFERASE"/>
    <property type="match status" value="1"/>
</dbReference>
<dbReference type="KEGG" id="mrtj:KHC33_00975"/>
<dbReference type="Proteomes" id="UP000680656">
    <property type="component" value="Chromosome"/>
</dbReference>
<evidence type="ECO:0000313" key="2">
    <source>
        <dbReference type="Proteomes" id="UP000680656"/>
    </source>
</evidence>
<dbReference type="Pfam" id="PF00132">
    <property type="entry name" value="Hexapep"/>
    <property type="match status" value="2"/>
</dbReference>
<dbReference type="RefSeq" id="WP_214419940.1">
    <property type="nucleotide sequence ID" value="NZ_CP075546.1"/>
</dbReference>